<gene>
    <name evidence="2" type="ORF">HNR60_003177</name>
</gene>
<accession>A0A7W8E103</accession>
<evidence type="ECO:0000256" key="1">
    <source>
        <dbReference type="SAM" id="Phobius"/>
    </source>
</evidence>
<organism evidence="2 3">
    <name type="scientific">Rhodopseudomonas rhenobacensis</name>
    <dbReference type="NCBI Taxonomy" id="87461"/>
    <lineage>
        <taxon>Bacteria</taxon>
        <taxon>Pseudomonadati</taxon>
        <taxon>Pseudomonadota</taxon>
        <taxon>Alphaproteobacteria</taxon>
        <taxon>Hyphomicrobiales</taxon>
        <taxon>Nitrobacteraceae</taxon>
        <taxon>Rhodopseudomonas</taxon>
    </lineage>
</organism>
<evidence type="ECO:0000313" key="2">
    <source>
        <dbReference type="EMBL" id="MBB5048411.1"/>
    </source>
</evidence>
<name>A0A7W8E103_9BRAD</name>
<dbReference type="RefSeq" id="WP_184259112.1">
    <property type="nucleotide sequence ID" value="NZ_JACHIH010000020.1"/>
</dbReference>
<feature type="transmembrane region" description="Helical" evidence="1">
    <location>
        <begin position="6"/>
        <end position="29"/>
    </location>
</feature>
<protein>
    <submittedName>
        <fullName evidence="2">Uncharacterized protein</fullName>
    </submittedName>
</protein>
<keyword evidence="1" id="KW-0812">Transmembrane</keyword>
<evidence type="ECO:0000313" key="3">
    <source>
        <dbReference type="Proteomes" id="UP000542353"/>
    </source>
</evidence>
<dbReference type="Pfam" id="PF17434">
    <property type="entry name" value="DUF5413"/>
    <property type="match status" value="1"/>
</dbReference>
<dbReference type="EMBL" id="JACHIH010000020">
    <property type="protein sequence ID" value="MBB5048411.1"/>
    <property type="molecule type" value="Genomic_DNA"/>
</dbReference>
<reference evidence="2 3" key="1">
    <citation type="submission" date="2020-08" db="EMBL/GenBank/DDBJ databases">
        <title>Genomic Encyclopedia of Type Strains, Phase IV (KMG-IV): sequencing the most valuable type-strain genomes for metagenomic binning, comparative biology and taxonomic classification.</title>
        <authorList>
            <person name="Goeker M."/>
        </authorList>
    </citation>
    <scope>NUCLEOTIDE SEQUENCE [LARGE SCALE GENOMIC DNA]</scope>
    <source>
        <strain evidence="2 3">DSM 12706</strain>
    </source>
</reference>
<feature type="transmembrane region" description="Helical" evidence="1">
    <location>
        <begin position="41"/>
        <end position="66"/>
    </location>
</feature>
<sequence>MKRYVIFALIGPSLGGFLLLIATTVMSGYWDKTSLSEVGKLFVILFSTLQYSYLFGLLPSLMMAAIDDILAHVKGLQLPLRMAIGGAIGFVATALMYGGRGADSGVKQFVLYGLVGLVPTLLNSWLSRNVTPKEAVAKA</sequence>
<keyword evidence="1" id="KW-1133">Transmembrane helix</keyword>
<comment type="caution">
    <text evidence="2">The sequence shown here is derived from an EMBL/GenBank/DDBJ whole genome shotgun (WGS) entry which is preliminary data.</text>
</comment>
<dbReference type="AlphaFoldDB" id="A0A7W8E103"/>
<keyword evidence="3" id="KW-1185">Reference proteome</keyword>
<dbReference type="Proteomes" id="UP000542353">
    <property type="component" value="Unassembled WGS sequence"/>
</dbReference>
<keyword evidence="1" id="KW-0472">Membrane</keyword>
<feature type="transmembrane region" description="Helical" evidence="1">
    <location>
        <begin position="109"/>
        <end position="126"/>
    </location>
</feature>
<feature type="transmembrane region" description="Helical" evidence="1">
    <location>
        <begin position="78"/>
        <end position="97"/>
    </location>
</feature>
<proteinExistence type="predicted"/>
<dbReference type="InterPro" id="IPR035399">
    <property type="entry name" value="DUF5413"/>
</dbReference>